<evidence type="ECO:0000313" key="11">
    <source>
        <dbReference type="EMBL" id="MFD2157551.1"/>
    </source>
</evidence>
<dbReference type="GO" id="GO:0016740">
    <property type="term" value="F:transferase activity"/>
    <property type="evidence" value="ECO:0007669"/>
    <property type="project" value="UniProtKB-KW"/>
</dbReference>
<protein>
    <recommendedName>
        <fullName evidence="3">FAD:protein FMN transferase</fullName>
        <ecNumber evidence="2">2.7.1.180</ecNumber>
    </recommendedName>
    <alternativeName>
        <fullName evidence="9">Flavin transferase</fullName>
    </alternativeName>
</protein>
<dbReference type="EMBL" id="JBHUJB010000009">
    <property type="protein sequence ID" value="MFD2157551.1"/>
    <property type="molecule type" value="Genomic_DNA"/>
</dbReference>
<dbReference type="Gene3D" id="3.10.520.10">
    <property type="entry name" value="ApbE-like domains"/>
    <property type="match status" value="1"/>
</dbReference>
<keyword evidence="6" id="KW-0479">Metal-binding</keyword>
<evidence type="ECO:0000256" key="7">
    <source>
        <dbReference type="ARBA" id="ARBA00022827"/>
    </source>
</evidence>
<dbReference type="InterPro" id="IPR003374">
    <property type="entry name" value="ApbE-like_sf"/>
</dbReference>
<evidence type="ECO:0000313" key="12">
    <source>
        <dbReference type="Proteomes" id="UP001597389"/>
    </source>
</evidence>
<keyword evidence="7" id="KW-0274">FAD</keyword>
<dbReference type="PANTHER" id="PTHR30040">
    <property type="entry name" value="THIAMINE BIOSYNTHESIS LIPOPROTEIN APBE"/>
    <property type="match status" value="1"/>
</dbReference>
<comment type="cofactor">
    <cofactor evidence="1">
        <name>Mg(2+)</name>
        <dbReference type="ChEBI" id="CHEBI:18420"/>
    </cofactor>
</comment>
<evidence type="ECO:0000256" key="6">
    <source>
        <dbReference type="ARBA" id="ARBA00022723"/>
    </source>
</evidence>
<dbReference type="Pfam" id="PF02424">
    <property type="entry name" value="ApbE"/>
    <property type="match status" value="1"/>
</dbReference>
<evidence type="ECO:0000256" key="2">
    <source>
        <dbReference type="ARBA" id="ARBA00011955"/>
    </source>
</evidence>
<dbReference type="Proteomes" id="UP001597389">
    <property type="component" value="Unassembled WGS sequence"/>
</dbReference>
<comment type="catalytic activity">
    <reaction evidence="10">
        <text>L-threonyl-[protein] + FAD = FMN-L-threonyl-[protein] + AMP + H(+)</text>
        <dbReference type="Rhea" id="RHEA:36847"/>
        <dbReference type="Rhea" id="RHEA-COMP:11060"/>
        <dbReference type="Rhea" id="RHEA-COMP:11061"/>
        <dbReference type="ChEBI" id="CHEBI:15378"/>
        <dbReference type="ChEBI" id="CHEBI:30013"/>
        <dbReference type="ChEBI" id="CHEBI:57692"/>
        <dbReference type="ChEBI" id="CHEBI:74257"/>
        <dbReference type="ChEBI" id="CHEBI:456215"/>
        <dbReference type="EC" id="2.7.1.180"/>
    </reaction>
</comment>
<evidence type="ECO:0000256" key="9">
    <source>
        <dbReference type="ARBA" id="ARBA00031306"/>
    </source>
</evidence>
<keyword evidence="8" id="KW-0460">Magnesium</keyword>
<evidence type="ECO:0000256" key="1">
    <source>
        <dbReference type="ARBA" id="ARBA00001946"/>
    </source>
</evidence>
<dbReference type="RefSeq" id="WP_377090029.1">
    <property type="nucleotide sequence ID" value="NZ_JBHSJL010000014.1"/>
</dbReference>
<evidence type="ECO:0000256" key="5">
    <source>
        <dbReference type="ARBA" id="ARBA00022679"/>
    </source>
</evidence>
<proteinExistence type="predicted"/>
<organism evidence="11 12">
    <name type="scientific">Rubritalea tangerina</name>
    <dbReference type="NCBI Taxonomy" id="430798"/>
    <lineage>
        <taxon>Bacteria</taxon>
        <taxon>Pseudomonadati</taxon>
        <taxon>Verrucomicrobiota</taxon>
        <taxon>Verrucomicrobiia</taxon>
        <taxon>Verrucomicrobiales</taxon>
        <taxon>Rubritaleaceae</taxon>
        <taxon>Rubritalea</taxon>
    </lineage>
</organism>
<sequence>MNLLGIVGKLGLGCCVFLLLACQGEKPEVARSNEEVVISDSVWSGIGFGIPMSMELYGVTEAQYDHLSRYVENEVQILESVASLYSHTSELSRLNDQRELLGPSKEFLEVLMVARELEGRTQGYFQPAIHAAWVALEEGRPEADVKALLVGASMDALEVGEQRVSLKKHKTSLSFNAFIQGYLTDRVAQEARKQGVQSALLHLGETYALGKHPEGRAWTLAIMGTVMEGGETDLVGTVDIEDAGLAVSAHEASRKLLSPKEGVLQQDCVVAVVSREGAATADAFATAFAVAPEERWAALFESLVEEAGGQVVIWVENKEVFRASR</sequence>
<accession>A0ABW4Z6R8</accession>
<keyword evidence="5 11" id="KW-0808">Transferase</keyword>
<reference evidence="12" key="1">
    <citation type="journal article" date="2019" name="Int. J. Syst. Evol. Microbiol.">
        <title>The Global Catalogue of Microorganisms (GCM) 10K type strain sequencing project: providing services to taxonomists for standard genome sequencing and annotation.</title>
        <authorList>
            <consortium name="The Broad Institute Genomics Platform"/>
            <consortium name="The Broad Institute Genome Sequencing Center for Infectious Disease"/>
            <person name="Wu L."/>
            <person name="Ma J."/>
        </authorList>
    </citation>
    <scope>NUCLEOTIDE SEQUENCE [LARGE SCALE GENOMIC DNA]</scope>
    <source>
        <strain evidence="12">CCUG 57942</strain>
    </source>
</reference>
<evidence type="ECO:0000256" key="4">
    <source>
        <dbReference type="ARBA" id="ARBA00022630"/>
    </source>
</evidence>
<dbReference type="SUPFAM" id="SSF143631">
    <property type="entry name" value="ApbE-like"/>
    <property type="match status" value="1"/>
</dbReference>
<dbReference type="EC" id="2.7.1.180" evidence="2"/>
<dbReference type="PANTHER" id="PTHR30040:SF2">
    <property type="entry name" value="FAD:PROTEIN FMN TRANSFERASE"/>
    <property type="match status" value="1"/>
</dbReference>
<evidence type="ECO:0000256" key="8">
    <source>
        <dbReference type="ARBA" id="ARBA00022842"/>
    </source>
</evidence>
<gene>
    <name evidence="11" type="ORF">ACFSW8_01420</name>
</gene>
<evidence type="ECO:0000256" key="10">
    <source>
        <dbReference type="ARBA" id="ARBA00048540"/>
    </source>
</evidence>
<keyword evidence="4" id="KW-0285">Flavoprotein</keyword>
<name>A0ABW4Z6R8_9BACT</name>
<keyword evidence="12" id="KW-1185">Reference proteome</keyword>
<dbReference type="InterPro" id="IPR024932">
    <property type="entry name" value="ApbE"/>
</dbReference>
<evidence type="ECO:0000256" key="3">
    <source>
        <dbReference type="ARBA" id="ARBA00016337"/>
    </source>
</evidence>
<comment type="caution">
    <text evidence="11">The sequence shown here is derived from an EMBL/GenBank/DDBJ whole genome shotgun (WGS) entry which is preliminary data.</text>
</comment>